<gene>
    <name evidence="2" type="ORF">DNHGIG_19960</name>
</gene>
<dbReference type="EMBL" id="BOQE01000001">
    <property type="protein sequence ID" value="GIM46447.1"/>
    <property type="molecule type" value="Genomic_DNA"/>
</dbReference>
<evidence type="ECO:0000313" key="3">
    <source>
        <dbReference type="Proteomes" id="UP001057291"/>
    </source>
</evidence>
<comment type="caution">
    <text evidence="2">The sequence shown here is derived from an EMBL/GenBank/DDBJ whole genome shotgun (WGS) entry which is preliminary data.</text>
</comment>
<dbReference type="PANTHER" id="PTHR35604:SF2">
    <property type="entry name" value="TRANSPOSASE INSH FOR INSERTION SEQUENCE ELEMENT IS5A-RELATED"/>
    <property type="match status" value="1"/>
</dbReference>
<keyword evidence="3" id="KW-1185">Reference proteome</keyword>
<sequence>MFGTNASREFQAETVNIEDLVPQDHLLRKINETNDFSFIAEKCRPLYCKDNGRPFIDPVMLFKMLLIGYLYGIRSERRLIEKIRVNIAYRWFVGLFLTNPVPHYSTFSQNRRLRFQQSTIYQEICDEIVLQAMNHGFIEGKQLFTDSTFLKANASKS</sequence>
<dbReference type="Proteomes" id="UP001057291">
    <property type="component" value="Unassembled WGS sequence"/>
</dbReference>
<proteinExistence type="predicted"/>
<dbReference type="InterPro" id="IPR008490">
    <property type="entry name" value="Transposase_InsH_N"/>
</dbReference>
<evidence type="ECO:0000259" key="1">
    <source>
        <dbReference type="Pfam" id="PF05598"/>
    </source>
</evidence>
<dbReference type="PANTHER" id="PTHR35604">
    <property type="entry name" value="TRANSPOSASE INSH FOR INSERTION SEQUENCE ELEMENT IS5A-RELATED"/>
    <property type="match status" value="1"/>
</dbReference>
<accession>A0AAV4LF50</accession>
<dbReference type="Pfam" id="PF05598">
    <property type="entry name" value="DUF772"/>
    <property type="match status" value="1"/>
</dbReference>
<evidence type="ECO:0000313" key="2">
    <source>
        <dbReference type="EMBL" id="GIM46447.1"/>
    </source>
</evidence>
<organism evidence="2 3">
    <name type="scientific">Collibacillus ludicampi</name>
    <dbReference type="NCBI Taxonomy" id="2771369"/>
    <lineage>
        <taxon>Bacteria</taxon>
        <taxon>Bacillati</taxon>
        <taxon>Bacillota</taxon>
        <taxon>Bacilli</taxon>
        <taxon>Bacillales</taxon>
        <taxon>Alicyclobacillaceae</taxon>
        <taxon>Collibacillus</taxon>
    </lineage>
</organism>
<protein>
    <recommendedName>
        <fullName evidence="1">Transposase InsH N-terminal domain-containing protein</fullName>
    </recommendedName>
</protein>
<reference evidence="2" key="1">
    <citation type="journal article" date="2023" name="Int. J. Syst. Evol. Microbiol.">
        <title>Collibacillus ludicampi gen. nov., sp. nov., a new soil bacterium of the family Alicyclobacillaceae.</title>
        <authorList>
            <person name="Jojima T."/>
            <person name="Ioku Y."/>
            <person name="Fukuta Y."/>
            <person name="Shirasaka N."/>
            <person name="Matsumura Y."/>
            <person name="Mori M."/>
        </authorList>
    </citation>
    <scope>NUCLEOTIDE SEQUENCE</scope>
    <source>
        <strain evidence="2">TP075</strain>
    </source>
</reference>
<name>A0AAV4LF50_9BACL</name>
<dbReference type="AlphaFoldDB" id="A0AAV4LF50"/>
<feature type="domain" description="Transposase InsH N-terminal" evidence="1">
    <location>
        <begin position="16"/>
        <end position="112"/>
    </location>
</feature>